<accession>A0A1B9G2Z8</accession>
<reference evidence="3" key="2">
    <citation type="submission" date="2013-07" db="EMBL/GenBank/DDBJ databases">
        <authorList>
            <consortium name="The Broad Institute Genome Sequencing Platform"/>
            <person name="Cuomo C."/>
            <person name="Litvintseva A."/>
            <person name="Chen Y."/>
            <person name="Heitman J."/>
            <person name="Sun S."/>
            <person name="Springer D."/>
            <person name="Dromer F."/>
            <person name="Young S.K."/>
            <person name="Zeng Q."/>
            <person name="Gargeya S."/>
            <person name="Fitzgerald M."/>
            <person name="Abouelleil A."/>
            <person name="Alvarado L."/>
            <person name="Berlin A.M."/>
            <person name="Chapman S.B."/>
            <person name="Dewar J."/>
            <person name="Goldberg J."/>
            <person name="Griggs A."/>
            <person name="Gujja S."/>
            <person name="Hansen M."/>
            <person name="Howarth C."/>
            <person name="Imamovic A."/>
            <person name="Larimer J."/>
            <person name="McCowan C."/>
            <person name="Murphy C."/>
            <person name="Pearson M."/>
            <person name="Priest M."/>
            <person name="Roberts A."/>
            <person name="Saif S."/>
            <person name="Shea T."/>
            <person name="Sykes S."/>
            <person name="Wortman J."/>
            <person name="Nusbaum C."/>
            <person name="Birren B."/>
        </authorList>
    </citation>
    <scope>NUCLEOTIDE SEQUENCE</scope>
    <source>
        <strain evidence="3">CBS 10118</strain>
    </source>
</reference>
<dbReference type="KEGG" id="kbi:30209612"/>
<dbReference type="EMBL" id="KI894021">
    <property type="protein sequence ID" value="OCF25394.1"/>
    <property type="molecule type" value="Genomic_DNA"/>
</dbReference>
<evidence type="ECO:0000256" key="1">
    <source>
        <dbReference type="SAM" id="SignalP"/>
    </source>
</evidence>
<gene>
    <name evidence="2" type="ORF">I302_05213</name>
    <name evidence="3" type="ORF">I302_106087</name>
</gene>
<evidence type="ECO:0000313" key="4">
    <source>
        <dbReference type="Proteomes" id="UP000092730"/>
    </source>
</evidence>
<name>A0A1B9G2Z8_9TREE</name>
<reference evidence="3" key="4">
    <citation type="submission" date="2024-02" db="EMBL/GenBank/DDBJ databases">
        <title>Comparative genomics of Cryptococcus and Kwoniella reveals pathogenesis evolution and contrasting modes of karyotype evolution via chromosome fusion or intercentromeric recombination.</title>
        <authorList>
            <person name="Coelho M.A."/>
            <person name="David-Palma M."/>
            <person name="Shea T."/>
            <person name="Bowers K."/>
            <person name="McGinley-Smith S."/>
            <person name="Mohammad A.W."/>
            <person name="Gnirke A."/>
            <person name="Yurkov A.M."/>
            <person name="Nowrousian M."/>
            <person name="Sun S."/>
            <person name="Cuomo C.A."/>
            <person name="Heitman J."/>
        </authorList>
    </citation>
    <scope>NUCLEOTIDE SEQUENCE</scope>
    <source>
        <strain evidence="3">CBS 10118</strain>
    </source>
</reference>
<evidence type="ECO:0008006" key="5">
    <source>
        <dbReference type="Google" id="ProtNLM"/>
    </source>
</evidence>
<dbReference type="VEuPathDB" id="FungiDB:I302_05213"/>
<proteinExistence type="predicted"/>
<keyword evidence="4" id="KW-1185">Reference proteome</keyword>
<protein>
    <recommendedName>
        <fullName evidence="5">Long chronological lifespan protein 2</fullName>
    </recommendedName>
</protein>
<dbReference type="AlphaFoldDB" id="A0A1B9G2Z8"/>
<dbReference type="GeneID" id="30209612"/>
<reference evidence="2" key="1">
    <citation type="submission" date="2013-07" db="EMBL/GenBank/DDBJ databases">
        <title>The Genome Sequence of Cryptococcus bestiolae CBS10118.</title>
        <authorList>
            <consortium name="The Broad Institute Genome Sequencing Platform"/>
            <person name="Cuomo C."/>
            <person name="Litvintseva A."/>
            <person name="Chen Y."/>
            <person name="Heitman J."/>
            <person name="Sun S."/>
            <person name="Springer D."/>
            <person name="Dromer F."/>
            <person name="Young S.K."/>
            <person name="Zeng Q."/>
            <person name="Gargeya S."/>
            <person name="Fitzgerald M."/>
            <person name="Abouelleil A."/>
            <person name="Alvarado L."/>
            <person name="Berlin A.M."/>
            <person name="Chapman S.B."/>
            <person name="Dewar J."/>
            <person name="Goldberg J."/>
            <person name="Griggs A."/>
            <person name="Gujja S."/>
            <person name="Hansen M."/>
            <person name="Howarth C."/>
            <person name="Imamovic A."/>
            <person name="Larimer J."/>
            <person name="McCowan C."/>
            <person name="Murphy C."/>
            <person name="Pearson M."/>
            <person name="Priest M."/>
            <person name="Roberts A."/>
            <person name="Saif S."/>
            <person name="Shea T."/>
            <person name="Sykes S."/>
            <person name="Wortman J."/>
            <person name="Nusbaum C."/>
            <person name="Birren B."/>
        </authorList>
    </citation>
    <scope>NUCLEOTIDE SEQUENCE [LARGE SCALE GENOMIC DNA]</scope>
    <source>
        <strain evidence="2">CBS 10118</strain>
    </source>
</reference>
<feature type="signal peptide" evidence="1">
    <location>
        <begin position="1"/>
        <end position="19"/>
    </location>
</feature>
<sequence>MFVKSAYIFLLALTSVALAVPAPVSDSNDLLMERTVIPDVAKRQEVHCAYGQVCWCQKSGIKFTCQNPAGCDLDCPNKPIIPKS</sequence>
<organism evidence="2">
    <name type="scientific">Kwoniella bestiolae CBS 10118</name>
    <dbReference type="NCBI Taxonomy" id="1296100"/>
    <lineage>
        <taxon>Eukaryota</taxon>
        <taxon>Fungi</taxon>
        <taxon>Dikarya</taxon>
        <taxon>Basidiomycota</taxon>
        <taxon>Agaricomycotina</taxon>
        <taxon>Tremellomycetes</taxon>
        <taxon>Tremellales</taxon>
        <taxon>Cryptococcaceae</taxon>
        <taxon>Kwoniella</taxon>
    </lineage>
</organism>
<reference evidence="2" key="3">
    <citation type="submission" date="2014-01" db="EMBL/GenBank/DDBJ databases">
        <title>Evolution of pathogenesis and genome organization in the Tremellales.</title>
        <authorList>
            <person name="Cuomo C."/>
            <person name="Litvintseva A."/>
            <person name="Heitman J."/>
            <person name="Chen Y."/>
            <person name="Sun S."/>
            <person name="Springer D."/>
            <person name="Dromer F."/>
            <person name="Young S."/>
            <person name="Zeng Q."/>
            <person name="Chapman S."/>
            <person name="Gujja S."/>
            <person name="Saif S."/>
            <person name="Birren B."/>
        </authorList>
    </citation>
    <scope>NUCLEOTIDE SEQUENCE</scope>
    <source>
        <strain evidence="2">CBS 10118</strain>
    </source>
</reference>
<evidence type="ECO:0000313" key="2">
    <source>
        <dbReference type="EMBL" id="OCF25394.1"/>
    </source>
</evidence>
<evidence type="ECO:0000313" key="3">
    <source>
        <dbReference type="EMBL" id="WVW84059.1"/>
    </source>
</evidence>
<feature type="chain" id="PRO_5042335072" description="Long chronological lifespan protein 2" evidence="1">
    <location>
        <begin position="20"/>
        <end position="84"/>
    </location>
</feature>
<dbReference type="Proteomes" id="UP000092730">
    <property type="component" value="Chromosome 4"/>
</dbReference>
<dbReference type="RefSeq" id="XP_019046464.1">
    <property type="nucleotide sequence ID" value="XM_019191834.1"/>
</dbReference>
<dbReference type="EMBL" id="CP144544">
    <property type="protein sequence ID" value="WVW84059.1"/>
    <property type="molecule type" value="Genomic_DNA"/>
</dbReference>
<keyword evidence="1" id="KW-0732">Signal</keyword>
<dbReference type="OrthoDB" id="10406693at2759"/>